<evidence type="ECO:0000313" key="6">
    <source>
        <dbReference type="EMBL" id="THJ70495.1"/>
    </source>
</evidence>
<dbReference type="Gene3D" id="2.40.50.140">
    <property type="entry name" value="Nucleic acid-binding proteins"/>
    <property type="match status" value="1"/>
</dbReference>
<keyword evidence="2 3" id="KW-0694">RNA-binding</keyword>
<proteinExistence type="predicted"/>
<accession>A0A4S5EEY2</accession>
<gene>
    <name evidence="6" type="ORF">E7Y31_15625</name>
</gene>
<evidence type="ECO:0000259" key="5">
    <source>
        <dbReference type="PROSITE" id="PS50886"/>
    </source>
</evidence>
<reference evidence="6 7" key="1">
    <citation type="submission" date="2019-04" db="EMBL/GenBank/DDBJ databases">
        <title>Draft genome sequences for three unisolated Alnus-infective Frankia Sp+ strains, AgTrS, AiOr and AvVan, the first sequenced Frankia strains able to sporulate in-planta.</title>
        <authorList>
            <person name="Bethencourt L."/>
            <person name="Vautrin F."/>
            <person name="Taib N."/>
            <person name="Dubost A."/>
            <person name="Castro-Garcia L."/>
            <person name="Imbaud O."/>
            <person name="Abrouk D."/>
            <person name="Fournier P."/>
            <person name="Briolay J."/>
            <person name="Nguyen A."/>
            <person name="Normand P."/>
            <person name="Fernandez M.P."/>
            <person name="Brochier-Armanet C."/>
            <person name="Herrera-Belaroussi A."/>
        </authorList>
    </citation>
    <scope>NUCLEOTIDE SEQUENCE [LARGE SCALE GENOMIC DNA]</scope>
    <source>
        <strain evidence="6 7">AvVan</strain>
    </source>
</reference>
<dbReference type="PROSITE" id="PS50886">
    <property type="entry name" value="TRBD"/>
    <property type="match status" value="1"/>
</dbReference>
<dbReference type="RefSeq" id="WP_136448759.1">
    <property type="nucleotide sequence ID" value="NZ_CADCWT010000038.1"/>
</dbReference>
<dbReference type="OrthoDB" id="9794564at2"/>
<dbReference type="EMBL" id="SSXH01000418">
    <property type="protein sequence ID" value="THJ70495.1"/>
    <property type="molecule type" value="Genomic_DNA"/>
</dbReference>
<feature type="region of interest" description="Disordered" evidence="4">
    <location>
        <begin position="93"/>
        <end position="121"/>
    </location>
</feature>
<evidence type="ECO:0000313" key="7">
    <source>
        <dbReference type="Proteomes" id="UP000305282"/>
    </source>
</evidence>
<dbReference type="InterPro" id="IPR002547">
    <property type="entry name" value="tRNA-bd_dom"/>
</dbReference>
<feature type="domain" description="TRNA-binding" evidence="5">
    <location>
        <begin position="14"/>
        <end position="121"/>
    </location>
</feature>
<dbReference type="InterPro" id="IPR012340">
    <property type="entry name" value="NA-bd_OB-fold"/>
</dbReference>
<dbReference type="SUPFAM" id="SSF50249">
    <property type="entry name" value="Nucleic acid-binding proteins"/>
    <property type="match status" value="1"/>
</dbReference>
<organism evidence="6 7">
    <name type="scientific">Candidatus Frankia alpina</name>
    <dbReference type="NCBI Taxonomy" id="2699483"/>
    <lineage>
        <taxon>Bacteria</taxon>
        <taxon>Bacillati</taxon>
        <taxon>Actinomycetota</taxon>
        <taxon>Actinomycetes</taxon>
        <taxon>Frankiales</taxon>
        <taxon>Frankiaceae</taxon>
        <taxon>Frankia</taxon>
    </lineage>
</organism>
<keyword evidence="1 3" id="KW-0820">tRNA-binding</keyword>
<feature type="compositionally biased region" description="Basic and acidic residues" evidence="4">
    <location>
        <begin position="112"/>
        <end position="121"/>
    </location>
</feature>
<sequence>MDELPQKSQITFGKFQNVDLRVGRVLSAPLAEGTRHPCRVISLDLGHLGERRSVGQYALLAEEELVGQNVIACVNLGARDMGPYTSEALVLGVPHPEGPADQAQATPLFTTKDARPGDAVY</sequence>
<evidence type="ECO:0000256" key="3">
    <source>
        <dbReference type="PROSITE-ProRule" id="PRU00209"/>
    </source>
</evidence>
<keyword evidence="7" id="KW-1185">Reference proteome</keyword>
<evidence type="ECO:0000256" key="4">
    <source>
        <dbReference type="SAM" id="MobiDB-lite"/>
    </source>
</evidence>
<name>A0A4S5EEY2_9ACTN</name>
<dbReference type="Proteomes" id="UP000305282">
    <property type="component" value="Unassembled WGS sequence"/>
</dbReference>
<evidence type="ECO:0000256" key="2">
    <source>
        <dbReference type="ARBA" id="ARBA00022884"/>
    </source>
</evidence>
<dbReference type="Pfam" id="PF01588">
    <property type="entry name" value="tRNA_bind"/>
    <property type="match status" value="1"/>
</dbReference>
<comment type="caution">
    <text evidence="6">The sequence shown here is derived from an EMBL/GenBank/DDBJ whole genome shotgun (WGS) entry which is preliminary data.</text>
</comment>
<protein>
    <submittedName>
        <fullName evidence="6">tRNA-binding protein</fullName>
    </submittedName>
</protein>
<dbReference type="AlphaFoldDB" id="A0A4S5EEY2"/>
<dbReference type="GO" id="GO:0000049">
    <property type="term" value="F:tRNA binding"/>
    <property type="evidence" value="ECO:0007669"/>
    <property type="project" value="UniProtKB-UniRule"/>
</dbReference>
<evidence type="ECO:0000256" key="1">
    <source>
        <dbReference type="ARBA" id="ARBA00022555"/>
    </source>
</evidence>